<evidence type="ECO:0000256" key="1">
    <source>
        <dbReference type="ARBA" id="ARBA00022737"/>
    </source>
</evidence>
<dbReference type="PROSITE" id="PS50297">
    <property type="entry name" value="ANK_REP_REGION"/>
    <property type="match status" value="1"/>
</dbReference>
<dbReference type="SUPFAM" id="SSF48403">
    <property type="entry name" value="Ankyrin repeat"/>
    <property type="match status" value="1"/>
</dbReference>
<dbReference type="PANTHER" id="PTHR24189:SF50">
    <property type="entry name" value="ANKYRIN REPEAT AND SOCS BOX PROTEIN 2"/>
    <property type="match status" value="1"/>
</dbReference>
<dbReference type="AlphaFoldDB" id="A0A9X3RY24"/>
<protein>
    <submittedName>
        <fullName evidence="4">Ankyrin repeat domain-containing protein</fullName>
    </submittedName>
</protein>
<dbReference type="InterPro" id="IPR002110">
    <property type="entry name" value="Ankyrin_rpt"/>
</dbReference>
<evidence type="ECO:0000256" key="2">
    <source>
        <dbReference type="ARBA" id="ARBA00023043"/>
    </source>
</evidence>
<comment type="caution">
    <text evidence="4">The sequence shown here is derived from an EMBL/GenBank/DDBJ whole genome shotgun (WGS) entry which is preliminary data.</text>
</comment>
<dbReference type="Pfam" id="PF12796">
    <property type="entry name" value="Ank_2"/>
    <property type="match status" value="1"/>
</dbReference>
<dbReference type="InterPro" id="IPR036770">
    <property type="entry name" value="Ankyrin_rpt-contain_sf"/>
</dbReference>
<evidence type="ECO:0000313" key="4">
    <source>
        <dbReference type="EMBL" id="MDA0158654.1"/>
    </source>
</evidence>
<dbReference type="Proteomes" id="UP001149140">
    <property type="component" value="Unassembled WGS sequence"/>
</dbReference>
<keyword evidence="1" id="KW-0677">Repeat</keyword>
<dbReference type="RefSeq" id="WP_270037243.1">
    <property type="nucleotide sequence ID" value="NZ_JAPDOD010000001.1"/>
</dbReference>
<proteinExistence type="predicted"/>
<dbReference type="Gene3D" id="1.25.40.20">
    <property type="entry name" value="Ankyrin repeat-containing domain"/>
    <property type="match status" value="2"/>
</dbReference>
<dbReference type="PANTHER" id="PTHR24189">
    <property type="entry name" value="MYOTROPHIN"/>
    <property type="match status" value="1"/>
</dbReference>
<dbReference type="EMBL" id="JAPDOD010000001">
    <property type="protein sequence ID" value="MDA0158654.1"/>
    <property type="molecule type" value="Genomic_DNA"/>
</dbReference>
<feature type="repeat" description="ANK" evidence="3">
    <location>
        <begin position="405"/>
        <end position="437"/>
    </location>
</feature>
<organism evidence="4 5">
    <name type="scientific">Solirubrobacter ginsenosidimutans</name>
    <dbReference type="NCBI Taxonomy" id="490573"/>
    <lineage>
        <taxon>Bacteria</taxon>
        <taxon>Bacillati</taxon>
        <taxon>Actinomycetota</taxon>
        <taxon>Thermoleophilia</taxon>
        <taxon>Solirubrobacterales</taxon>
        <taxon>Solirubrobacteraceae</taxon>
        <taxon>Solirubrobacter</taxon>
    </lineage>
</organism>
<dbReference type="SMART" id="SM00248">
    <property type="entry name" value="ANK"/>
    <property type="match status" value="4"/>
</dbReference>
<keyword evidence="5" id="KW-1185">Reference proteome</keyword>
<sequence>MRDGDPGALALAREFHRHVADQGTGFRLSDAQLTVARSYGHPSWPKLKAYVEAVTRYRRDPHEVAPMRDDADEFLRLACLVYGGDDQSRPARAAQLLRHDPSLAGRSIHTAAAVGDTAAAARMLAGDRSLTAAIGGPFGWKPLLYVAYSRVVSDDPSHSQVAVARLLLEHGADPNAGYLWDGTYLFTALTGAFGYGEDAPNQPPHHESLALATVLLEAGADPNDDQTIYNRHFRPESDYLELLLAHGLGGRRRGPWPQRLGEHLTEPKLLLEDALVFVADNDAYAERVSLLLRHGVDPDGRGTRHPALRGLRPVERARAGGAQAIERLLLDAGATPRATDAVDDLLALGMRGDRDGVERELARDPALAAALTHRHPRALIDAANRGNARGVELLARIGYDVNHRDGQTALHVAAYAGDRDLCELLVTLGADPTIRDASFGTPAADWAGHSHHDQLAAWLEHLAAGDR</sequence>
<dbReference type="PROSITE" id="PS50088">
    <property type="entry name" value="ANK_REPEAT"/>
    <property type="match status" value="1"/>
</dbReference>
<reference evidence="4" key="1">
    <citation type="submission" date="2022-10" db="EMBL/GenBank/DDBJ databases">
        <title>The WGS of Solirubrobacter ginsenosidimutans DSM 21036.</title>
        <authorList>
            <person name="Jiang Z."/>
        </authorList>
    </citation>
    <scope>NUCLEOTIDE SEQUENCE</scope>
    <source>
        <strain evidence="4">DSM 21036</strain>
    </source>
</reference>
<accession>A0A9X3RY24</accession>
<evidence type="ECO:0000313" key="5">
    <source>
        <dbReference type="Proteomes" id="UP001149140"/>
    </source>
</evidence>
<name>A0A9X3RY24_9ACTN</name>
<evidence type="ECO:0000256" key="3">
    <source>
        <dbReference type="PROSITE-ProRule" id="PRU00023"/>
    </source>
</evidence>
<keyword evidence="2 3" id="KW-0040">ANK repeat</keyword>
<gene>
    <name evidence="4" type="ORF">OM076_00135</name>
</gene>
<dbReference type="InterPro" id="IPR050745">
    <property type="entry name" value="Multifunctional_regulatory"/>
</dbReference>